<keyword evidence="1" id="KW-1133">Transmembrane helix</keyword>
<organism evidence="2 3">
    <name type="scientific">Paenibacillus lemnae</name>
    <dbReference type="NCBI Taxonomy" id="1330551"/>
    <lineage>
        <taxon>Bacteria</taxon>
        <taxon>Bacillati</taxon>
        <taxon>Bacillota</taxon>
        <taxon>Bacilli</taxon>
        <taxon>Bacillales</taxon>
        <taxon>Paenibacillaceae</taxon>
        <taxon>Paenibacillus</taxon>
    </lineage>
</organism>
<evidence type="ECO:0000313" key="2">
    <source>
        <dbReference type="EMBL" id="NMO97714.1"/>
    </source>
</evidence>
<gene>
    <name evidence="2" type="ORF">HII30_18275</name>
</gene>
<protein>
    <submittedName>
        <fullName evidence="2">Uncharacterized protein</fullName>
    </submittedName>
</protein>
<dbReference type="AlphaFoldDB" id="A0A848ME87"/>
<dbReference type="RefSeq" id="WP_169506488.1">
    <property type="nucleotide sequence ID" value="NZ_JABBPN010000021.1"/>
</dbReference>
<sequence length="189" mass="20996">MKQKIIFFLVSSLVFSALIILGALRLFNNYETVIILGMSIGFLFGLLITLIMIYIHSSYLRKAGLNKTGLSVVNSIEIEATGNKEEVIALCIETIRSVKKSELGLVNKNKGLLTVNVGVNWRTWGDSIQFEVKAITDHKCNVVITSRPTLRTTLIDLGKNLDNVIKITNDLKSKAQIKVLNNNCNITET</sequence>
<keyword evidence="1" id="KW-0812">Transmembrane</keyword>
<dbReference type="EMBL" id="JABBPN010000021">
    <property type="protein sequence ID" value="NMO97714.1"/>
    <property type="molecule type" value="Genomic_DNA"/>
</dbReference>
<keyword evidence="1" id="KW-0472">Membrane</keyword>
<evidence type="ECO:0000313" key="3">
    <source>
        <dbReference type="Proteomes" id="UP000565468"/>
    </source>
</evidence>
<name>A0A848ME87_PAELE</name>
<accession>A0A848ME87</accession>
<dbReference type="Proteomes" id="UP000565468">
    <property type="component" value="Unassembled WGS sequence"/>
</dbReference>
<feature type="transmembrane region" description="Helical" evidence="1">
    <location>
        <begin position="33"/>
        <end position="55"/>
    </location>
</feature>
<keyword evidence="3" id="KW-1185">Reference proteome</keyword>
<feature type="transmembrane region" description="Helical" evidence="1">
    <location>
        <begin position="7"/>
        <end position="27"/>
    </location>
</feature>
<reference evidence="2 3" key="1">
    <citation type="submission" date="2020-04" db="EMBL/GenBank/DDBJ databases">
        <title>Paenibacillus algicola sp. nov., a novel marine bacterium producing alginate lyase.</title>
        <authorList>
            <person name="Huang H."/>
        </authorList>
    </citation>
    <scope>NUCLEOTIDE SEQUENCE [LARGE SCALE GENOMIC DNA]</scope>
    <source>
        <strain evidence="2 3">L7-75</strain>
    </source>
</reference>
<proteinExistence type="predicted"/>
<evidence type="ECO:0000256" key="1">
    <source>
        <dbReference type="SAM" id="Phobius"/>
    </source>
</evidence>
<comment type="caution">
    <text evidence="2">The sequence shown here is derived from an EMBL/GenBank/DDBJ whole genome shotgun (WGS) entry which is preliminary data.</text>
</comment>